<dbReference type="Proteomes" id="UP000056209">
    <property type="component" value="Unassembled WGS sequence"/>
</dbReference>
<feature type="chain" id="PRO_5007086670" evidence="1">
    <location>
        <begin position="21"/>
        <end position="239"/>
    </location>
</feature>
<protein>
    <submittedName>
        <fullName evidence="2">Uncharacterized protein</fullName>
    </submittedName>
</protein>
<accession>A0A100HMR9</accession>
<name>A0A100HMR9_9DEIO</name>
<evidence type="ECO:0000313" key="3">
    <source>
        <dbReference type="Proteomes" id="UP000056209"/>
    </source>
</evidence>
<dbReference type="RefSeq" id="WP_058977401.1">
    <property type="nucleotide sequence ID" value="NZ_BCMS01000001.1"/>
</dbReference>
<comment type="caution">
    <text evidence="2">The sequence shown here is derived from an EMBL/GenBank/DDBJ whole genome shotgun (WGS) entry which is preliminary data.</text>
</comment>
<dbReference type="OrthoDB" id="69209at2"/>
<organism evidence="2 3">
    <name type="scientific">Deinococcus grandis</name>
    <dbReference type="NCBI Taxonomy" id="57498"/>
    <lineage>
        <taxon>Bacteria</taxon>
        <taxon>Thermotogati</taxon>
        <taxon>Deinococcota</taxon>
        <taxon>Deinococci</taxon>
        <taxon>Deinococcales</taxon>
        <taxon>Deinococcaceae</taxon>
        <taxon>Deinococcus</taxon>
    </lineage>
</organism>
<sequence length="239" mass="26191">MNLPRALALMSLTGLSLAGAAPAPVTLHGPKVTVQARPGGRILLTLPARPDQTVQAEQLGQAVLVTISQQRPAHLTLIALNTAGRRLWKQEVAANLNRTITHSGQFLVEYVTSGAQLNIHTLIWNGRAETTQEIPGRLLARNKDALLFNTENELNPYEAAQLTFTRFTPATATRTGLTYRVPARPRCGDPQLDVTDGDPLRLTGRYVYALRQDRCGPFVARFDWTGANDAALVYPRPRP</sequence>
<keyword evidence="3" id="KW-1185">Reference proteome</keyword>
<keyword evidence="1" id="KW-0732">Signal</keyword>
<feature type="signal peptide" evidence="1">
    <location>
        <begin position="1"/>
        <end position="20"/>
    </location>
</feature>
<dbReference type="AlphaFoldDB" id="A0A100HMR9"/>
<gene>
    <name evidence="2" type="ORF">DEIGR_102367</name>
</gene>
<proteinExistence type="predicted"/>
<dbReference type="EMBL" id="BCMS01000001">
    <property type="protein sequence ID" value="GAQ22340.1"/>
    <property type="molecule type" value="Genomic_DNA"/>
</dbReference>
<reference evidence="3" key="1">
    <citation type="submission" date="2015-11" db="EMBL/GenBank/DDBJ databases">
        <title>Draft Genome Sequence of the Radioresistant Bacterium Deinococcus grandis, Isolated from Freshwater Fish in Japan.</title>
        <authorList>
            <person name="Satoh K."/>
            <person name="Onodera T."/>
            <person name="Omoso K."/>
            <person name="Takeda-Yano K."/>
            <person name="Katayama T."/>
            <person name="Oono Y."/>
            <person name="Narumi I."/>
        </authorList>
    </citation>
    <scope>NUCLEOTIDE SEQUENCE [LARGE SCALE GENOMIC DNA]</scope>
    <source>
        <strain evidence="3">ATCC 43672</strain>
    </source>
</reference>
<evidence type="ECO:0000313" key="2">
    <source>
        <dbReference type="EMBL" id="GAQ22340.1"/>
    </source>
</evidence>
<evidence type="ECO:0000256" key="1">
    <source>
        <dbReference type="SAM" id="SignalP"/>
    </source>
</evidence>